<organism evidence="2 3">
    <name type="scientific">Myotis myotis</name>
    <name type="common">Greater mouse-eared bat</name>
    <name type="synonym">Vespertilio myotis</name>
    <dbReference type="NCBI Taxonomy" id="51298"/>
    <lineage>
        <taxon>Eukaryota</taxon>
        <taxon>Metazoa</taxon>
        <taxon>Chordata</taxon>
        <taxon>Craniata</taxon>
        <taxon>Vertebrata</taxon>
        <taxon>Euteleostomi</taxon>
        <taxon>Mammalia</taxon>
        <taxon>Eutheria</taxon>
        <taxon>Laurasiatheria</taxon>
        <taxon>Chiroptera</taxon>
        <taxon>Yangochiroptera</taxon>
        <taxon>Vespertilionidae</taxon>
        <taxon>Myotis</taxon>
    </lineage>
</organism>
<keyword evidence="3" id="KW-1185">Reference proteome</keyword>
<name>A0A7J7RHA5_MYOMY</name>
<feature type="compositionally biased region" description="Basic residues" evidence="1">
    <location>
        <begin position="1"/>
        <end position="12"/>
    </location>
</feature>
<feature type="region of interest" description="Disordered" evidence="1">
    <location>
        <begin position="1"/>
        <end position="39"/>
    </location>
</feature>
<sequence length="157" mass="16546">MGVGRPRRRRRGNQLLGARGEGDSGLHFPGGPARDRKCPDPLNGRRGFARLSRAVVPGACGSRCCSVSVHLGPSRTAAGWPRRASETPDSAASHRGSGLRRLSAACLLKRLARLARPPLCSLPGSKRKRKRKAQAWGLAETAPSSRGPASRGGAQGN</sequence>
<dbReference type="AlphaFoldDB" id="A0A7J7RHA5"/>
<proteinExistence type="predicted"/>
<dbReference type="EMBL" id="JABWUV010000027">
    <property type="protein sequence ID" value="KAF6275374.1"/>
    <property type="molecule type" value="Genomic_DNA"/>
</dbReference>
<dbReference type="Proteomes" id="UP000527355">
    <property type="component" value="Unassembled WGS sequence"/>
</dbReference>
<evidence type="ECO:0000313" key="2">
    <source>
        <dbReference type="EMBL" id="KAF6275374.1"/>
    </source>
</evidence>
<gene>
    <name evidence="2" type="ORF">mMyoMyo1_003540</name>
</gene>
<reference evidence="2 3" key="1">
    <citation type="journal article" date="2020" name="Nature">
        <title>Six reference-quality genomes reveal evolution of bat adaptations.</title>
        <authorList>
            <person name="Jebb D."/>
            <person name="Huang Z."/>
            <person name="Pippel M."/>
            <person name="Hughes G.M."/>
            <person name="Lavrichenko K."/>
            <person name="Devanna P."/>
            <person name="Winkler S."/>
            <person name="Jermiin L.S."/>
            <person name="Skirmuntt E.C."/>
            <person name="Katzourakis A."/>
            <person name="Burkitt-Gray L."/>
            <person name="Ray D.A."/>
            <person name="Sullivan K.A.M."/>
            <person name="Roscito J.G."/>
            <person name="Kirilenko B.M."/>
            <person name="Davalos L.M."/>
            <person name="Corthals A.P."/>
            <person name="Power M.L."/>
            <person name="Jones G."/>
            <person name="Ransome R.D."/>
            <person name="Dechmann D.K.N."/>
            <person name="Locatelli A.G."/>
            <person name="Puechmaille S.J."/>
            <person name="Fedrigo O."/>
            <person name="Jarvis E.D."/>
            <person name="Hiller M."/>
            <person name="Vernes S.C."/>
            <person name="Myers E.W."/>
            <person name="Teeling E.C."/>
        </authorList>
    </citation>
    <scope>NUCLEOTIDE SEQUENCE [LARGE SCALE GENOMIC DNA]</scope>
    <source>
        <strain evidence="2">MMyoMyo1</strain>
        <tissue evidence="2">Flight muscle</tissue>
    </source>
</reference>
<comment type="caution">
    <text evidence="2">The sequence shown here is derived from an EMBL/GenBank/DDBJ whole genome shotgun (WGS) entry which is preliminary data.</text>
</comment>
<protein>
    <submittedName>
        <fullName evidence="2">Cytochrome b561 family member A3</fullName>
    </submittedName>
</protein>
<evidence type="ECO:0000256" key="1">
    <source>
        <dbReference type="SAM" id="MobiDB-lite"/>
    </source>
</evidence>
<feature type="region of interest" description="Disordered" evidence="1">
    <location>
        <begin position="118"/>
        <end position="157"/>
    </location>
</feature>
<accession>A0A7J7RHA5</accession>
<evidence type="ECO:0000313" key="3">
    <source>
        <dbReference type="Proteomes" id="UP000527355"/>
    </source>
</evidence>
<feature type="region of interest" description="Disordered" evidence="1">
    <location>
        <begin position="72"/>
        <end position="98"/>
    </location>
</feature>